<accession>A0ABV5G8P0</accession>
<name>A0ABV5G8P0_9MICC</name>
<evidence type="ECO:0000256" key="1">
    <source>
        <dbReference type="SAM" id="MobiDB-lite"/>
    </source>
</evidence>
<dbReference type="EMBL" id="JBHMFI010000023">
    <property type="protein sequence ID" value="MFB9075300.1"/>
    <property type="molecule type" value="Genomic_DNA"/>
</dbReference>
<dbReference type="Proteomes" id="UP001589575">
    <property type="component" value="Unassembled WGS sequence"/>
</dbReference>
<reference evidence="2 3" key="1">
    <citation type="submission" date="2024-09" db="EMBL/GenBank/DDBJ databases">
        <authorList>
            <person name="Sun Q."/>
            <person name="Mori K."/>
        </authorList>
    </citation>
    <scope>NUCLEOTIDE SEQUENCE [LARGE SCALE GENOMIC DNA]</scope>
    <source>
        <strain evidence="2 3">CCM 7609</strain>
    </source>
</reference>
<keyword evidence="3" id="KW-1185">Reference proteome</keyword>
<feature type="region of interest" description="Disordered" evidence="1">
    <location>
        <begin position="56"/>
        <end position="89"/>
    </location>
</feature>
<organism evidence="2 3">
    <name type="scientific">Citricoccus parietis</name>
    <dbReference type="NCBI Taxonomy" id="592307"/>
    <lineage>
        <taxon>Bacteria</taxon>
        <taxon>Bacillati</taxon>
        <taxon>Actinomycetota</taxon>
        <taxon>Actinomycetes</taxon>
        <taxon>Micrococcales</taxon>
        <taxon>Micrococcaceae</taxon>
        <taxon>Citricoccus</taxon>
    </lineage>
</organism>
<sequence length="89" mass="9422">MVPQPPATGGKIGVLQPFLVPGHLKDQHQQGGDVRNGDGRPHLLLGELDVLVNERTSISDGSGGKSRHSATSFGSDGSVVTTRGYQREY</sequence>
<proteinExistence type="predicted"/>
<evidence type="ECO:0000313" key="3">
    <source>
        <dbReference type="Proteomes" id="UP001589575"/>
    </source>
</evidence>
<gene>
    <name evidence="2" type="ORF">ACFFX0_30670</name>
</gene>
<protein>
    <submittedName>
        <fullName evidence="2">Uncharacterized protein</fullName>
    </submittedName>
</protein>
<feature type="compositionally biased region" description="Polar residues" evidence="1">
    <location>
        <begin position="69"/>
        <end position="89"/>
    </location>
</feature>
<comment type="caution">
    <text evidence="2">The sequence shown here is derived from an EMBL/GenBank/DDBJ whole genome shotgun (WGS) entry which is preliminary data.</text>
</comment>
<evidence type="ECO:0000313" key="2">
    <source>
        <dbReference type="EMBL" id="MFB9075300.1"/>
    </source>
</evidence>